<accession>A0ABV7XCZ7</accession>
<dbReference type="InterPro" id="IPR022182">
    <property type="entry name" value="PstC_N"/>
</dbReference>
<gene>
    <name evidence="8" type="primary">pstC</name>
    <name evidence="8" type="ORF">ACFOMD_11070</name>
</gene>
<dbReference type="RefSeq" id="WP_380861305.1">
    <property type="nucleotide sequence ID" value="NZ_JBHRXV010000010.1"/>
</dbReference>
<evidence type="ECO:0000256" key="4">
    <source>
        <dbReference type="ARBA" id="ARBA00023136"/>
    </source>
</evidence>
<reference evidence="9" key="1">
    <citation type="journal article" date="2019" name="Int. J. Syst. Evol. Microbiol.">
        <title>The Global Catalogue of Microorganisms (GCM) 10K type strain sequencing project: providing services to taxonomists for standard genome sequencing and annotation.</title>
        <authorList>
            <consortium name="The Broad Institute Genomics Platform"/>
            <consortium name="The Broad Institute Genome Sequencing Center for Infectious Disease"/>
            <person name="Wu L."/>
            <person name="Ma J."/>
        </authorList>
    </citation>
    <scope>NUCLEOTIDE SEQUENCE [LARGE SCALE GENOMIC DNA]</scope>
    <source>
        <strain evidence="9">KCTC 42644</strain>
    </source>
</reference>
<organism evidence="8 9">
    <name type="scientific">Sphingoaurantiacus capsulatus</name>
    <dbReference type="NCBI Taxonomy" id="1771310"/>
    <lineage>
        <taxon>Bacteria</taxon>
        <taxon>Pseudomonadati</taxon>
        <taxon>Pseudomonadota</taxon>
        <taxon>Alphaproteobacteria</taxon>
        <taxon>Sphingomonadales</taxon>
        <taxon>Sphingosinicellaceae</taxon>
        <taxon>Sphingoaurantiacus</taxon>
    </lineage>
</organism>
<comment type="caution">
    <text evidence="6">Lacks conserved residue(s) required for the propagation of feature annotation.</text>
</comment>
<evidence type="ECO:0000256" key="3">
    <source>
        <dbReference type="ARBA" id="ARBA00022989"/>
    </source>
</evidence>
<keyword evidence="5" id="KW-0813">Transport</keyword>
<evidence type="ECO:0000256" key="1">
    <source>
        <dbReference type="ARBA" id="ARBA00004651"/>
    </source>
</evidence>
<evidence type="ECO:0000256" key="5">
    <source>
        <dbReference type="RuleBase" id="RU363032"/>
    </source>
</evidence>
<dbReference type="CDD" id="cd06261">
    <property type="entry name" value="TM_PBP2"/>
    <property type="match status" value="1"/>
</dbReference>
<dbReference type="PANTHER" id="PTHR42727">
    <property type="entry name" value="PHOSPHATE TRANSPORT SYSTEM PERMEASE PROTEIN"/>
    <property type="match status" value="1"/>
</dbReference>
<dbReference type="PROSITE" id="PS50928">
    <property type="entry name" value="ABC_TM1"/>
    <property type="match status" value="1"/>
</dbReference>
<keyword evidence="6" id="KW-1003">Cell membrane</keyword>
<feature type="transmembrane region" description="Helical" evidence="5">
    <location>
        <begin position="6"/>
        <end position="30"/>
    </location>
</feature>
<keyword evidence="3 5" id="KW-1133">Transmembrane helix</keyword>
<feature type="transmembrane region" description="Helical" evidence="5">
    <location>
        <begin position="319"/>
        <end position="346"/>
    </location>
</feature>
<comment type="subcellular location">
    <subcellularLocation>
        <location evidence="6">Cell inner membrane</location>
        <topology evidence="6">Multi-pass membrane protein</topology>
    </subcellularLocation>
    <subcellularLocation>
        <location evidence="1 5">Cell membrane</location>
        <topology evidence="1 5">Multi-pass membrane protein</topology>
    </subcellularLocation>
</comment>
<dbReference type="Proteomes" id="UP001595615">
    <property type="component" value="Unassembled WGS sequence"/>
</dbReference>
<dbReference type="Pfam" id="PF12501">
    <property type="entry name" value="DUF3708"/>
    <property type="match status" value="1"/>
</dbReference>
<feature type="domain" description="ABC transmembrane type-1" evidence="7">
    <location>
        <begin position="238"/>
        <end position="455"/>
    </location>
</feature>
<comment type="caution">
    <text evidence="8">The sequence shown here is derived from an EMBL/GenBank/DDBJ whole genome shotgun (WGS) entry which is preliminary data.</text>
</comment>
<feature type="transmembrane region" description="Helical" evidence="5">
    <location>
        <begin position="278"/>
        <end position="299"/>
    </location>
</feature>
<dbReference type="PANTHER" id="PTHR42727:SF1">
    <property type="entry name" value="PHOSPHATE TRANSPORT SYSTEM PERMEASE"/>
    <property type="match status" value="1"/>
</dbReference>
<keyword evidence="2 5" id="KW-0812">Transmembrane</keyword>
<keyword evidence="9" id="KW-1185">Reference proteome</keyword>
<evidence type="ECO:0000256" key="2">
    <source>
        <dbReference type="ARBA" id="ARBA00022692"/>
    </source>
</evidence>
<dbReference type="SUPFAM" id="SSF161098">
    <property type="entry name" value="MetI-like"/>
    <property type="match status" value="1"/>
</dbReference>
<dbReference type="InterPro" id="IPR035906">
    <property type="entry name" value="MetI-like_sf"/>
</dbReference>
<feature type="transmembrane region" description="Helical" evidence="5">
    <location>
        <begin position="367"/>
        <end position="388"/>
    </location>
</feature>
<dbReference type="EMBL" id="JBHRXV010000010">
    <property type="protein sequence ID" value="MFC3713117.1"/>
    <property type="molecule type" value="Genomic_DNA"/>
</dbReference>
<dbReference type="Gene3D" id="1.10.3720.10">
    <property type="entry name" value="MetI-like"/>
    <property type="match status" value="1"/>
</dbReference>
<feature type="transmembrane region" description="Helical" evidence="5">
    <location>
        <begin position="435"/>
        <end position="456"/>
    </location>
</feature>
<dbReference type="Pfam" id="PF00528">
    <property type="entry name" value="BPD_transp_1"/>
    <property type="match status" value="1"/>
</dbReference>
<comment type="function">
    <text evidence="6">Part of the binding-protein-dependent transport system for phosphate; probably responsible for the translocation of the substrate across the membrane.</text>
</comment>
<feature type="transmembrane region" description="Helical" evidence="5">
    <location>
        <begin position="236"/>
        <end position="257"/>
    </location>
</feature>
<proteinExistence type="inferred from homology"/>
<keyword evidence="6" id="KW-0592">Phosphate transport</keyword>
<evidence type="ECO:0000256" key="6">
    <source>
        <dbReference type="RuleBase" id="RU363054"/>
    </source>
</evidence>
<evidence type="ECO:0000313" key="8">
    <source>
        <dbReference type="EMBL" id="MFC3713117.1"/>
    </source>
</evidence>
<evidence type="ECO:0000259" key="7">
    <source>
        <dbReference type="PROSITE" id="PS50928"/>
    </source>
</evidence>
<name>A0ABV7XCZ7_9SPHN</name>
<evidence type="ECO:0000313" key="9">
    <source>
        <dbReference type="Proteomes" id="UP001595615"/>
    </source>
</evidence>
<feature type="transmembrane region" description="Helical" evidence="5">
    <location>
        <begin position="174"/>
        <end position="194"/>
    </location>
</feature>
<dbReference type="InterPro" id="IPR000515">
    <property type="entry name" value="MetI-like"/>
</dbReference>
<feature type="transmembrane region" description="Helical" evidence="5">
    <location>
        <begin position="133"/>
        <end position="153"/>
    </location>
</feature>
<dbReference type="InterPro" id="IPR011864">
    <property type="entry name" value="Phosphate_PstC"/>
</dbReference>
<feature type="transmembrane region" description="Helical" evidence="5">
    <location>
        <begin position="51"/>
        <end position="71"/>
    </location>
</feature>
<sequence>MTLSAITLIVLGLGIIAYFTARARASAFAAPKGAGARDIGAVHSRPNQHGWFVVLWALVPALLLVATWSVVDQNIIDAQALDSVPAAQRPATNLDRQAFLNEVRGVATGEMQAAFDPNAERAAMVWRSARNSLNLMVLGLAAALALAGGAYALTRVRPDFRARPRVERFVMGMLVLASLVAIATTIGIVGSLIFESWRFFTMVSPIEFLTGTTWSPQTAMRADQVGSSGAFGAVPLFWGTIFIGAIIAMIVAIPLGLMSAIYLTQYAKPATRKTMKPLLEVLAGVPTVVYGYFAALTVAPAVRDFALSIGIENASSESALAAGLVMGIMIIPFVSSMADDAINAVPQAMRDGSLAMGATTSETIRRVLIPAALPGIVGGVLLAVSRAIGETMIVVMAAGLAANLTANPFSSVTTVTTQIVQLLTGDQEFDSAKTLSAFALGLVLFVVTLILNIYALRVVKRYREAYE</sequence>
<protein>
    <recommendedName>
        <fullName evidence="6">Phosphate transport system permease protein</fullName>
    </recommendedName>
</protein>
<keyword evidence="4 5" id="KW-0472">Membrane</keyword>
<dbReference type="NCBIfam" id="TIGR02138">
    <property type="entry name" value="phosphate_pstC"/>
    <property type="match status" value="1"/>
</dbReference>
<comment type="similarity">
    <text evidence="6">Belongs to the binding-protein-dependent transport system permease family. CysTW subfamily.</text>
</comment>
<keyword evidence="6" id="KW-0997">Cell inner membrane</keyword>